<evidence type="ECO:0000313" key="22">
    <source>
        <dbReference type="Proteomes" id="UP000230709"/>
    </source>
</evidence>
<evidence type="ECO:0000256" key="13">
    <source>
        <dbReference type="ARBA" id="ARBA00023136"/>
    </source>
</evidence>
<feature type="domain" description="Tyrosine-protein kinase G-rich" evidence="20">
    <location>
        <begin position="415"/>
        <end position="487"/>
    </location>
</feature>
<comment type="catalytic activity">
    <reaction evidence="15">
        <text>L-tyrosyl-[protein] + ATP = O-phospho-L-tyrosyl-[protein] + ADP + H(+)</text>
        <dbReference type="Rhea" id="RHEA:10596"/>
        <dbReference type="Rhea" id="RHEA-COMP:10136"/>
        <dbReference type="Rhea" id="RHEA-COMP:20101"/>
        <dbReference type="ChEBI" id="CHEBI:15378"/>
        <dbReference type="ChEBI" id="CHEBI:30616"/>
        <dbReference type="ChEBI" id="CHEBI:46858"/>
        <dbReference type="ChEBI" id="CHEBI:61978"/>
        <dbReference type="ChEBI" id="CHEBI:456216"/>
        <dbReference type="EC" id="2.7.10.2"/>
    </reaction>
</comment>
<evidence type="ECO:0000259" key="20">
    <source>
        <dbReference type="Pfam" id="PF13807"/>
    </source>
</evidence>
<dbReference type="CDD" id="cd05387">
    <property type="entry name" value="BY-kinase"/>
    <property type="match status" value="1"/>
</dbReference>
<dbReference type="Proteomes" id="UP000230709">
    <property type="component" value="Chromosome"/>
</dbReference>
<evidence type="ECO:0000256" key="15">
    <source>
        <dbReference type="ARBA" id="ARBA00051245"/>
    </source>
</evidence>
<keyword evidence="11" id="KW-0067">ATP-binding</keyword>
<evidence type="ECO:0000256" key="16">
    <source>
        <dbReference type="SAM" id="Coils"/>
    </source>
</evidence>
<dbReference type="GO" id="GO:0004715">
    <property type="term" value="F:non-membrane spanning protein tyrosine kinase activity"/>
    <property type="evidence" value="ECO:0007669"/>
    <property type="project" value="UniProtKB-EC"/>
</dbReference>
<dbReference type="PANTHER" id="PTHR32309">
    <property type="entry name" value="TYROSINE-PROTEIN KINASE"/>
    <property type="match status" value="1"/>
</dbReference>
<keyword evidence="13 17" id="KW-0472">Membrane</keyword>
<dbReference type="Pfam" id="PF13807">
    <property type="entry name" value="GNVR"/>
    <property type="match status" value="1"/>
</dbReference>
<evidence type="ECO:0000313" key="21">
    <source>
        <dbReference type="EMBL" id="ATQ69555.1"/>
    </source>
</evidence>
<dbReference type="InterPro" id="IPR003856">
    <property type="entry name" value="LPS_length_determ_N"/>
</dbReference>
<keyword evidence="12 17" id="KW-1133">Transmembrane helix</keyword>
<keyword evidence="6" id="KW-0997">Cell inner membrane</keyword>
<comment type="similarity">
    <text evidence="3">Belongs to the etk/wzc family.</text>
</comment>
<dbReference type="InterPro" id="IPR025669">
    <property type="entry name" value="AAA_dom"/>
</dbReference>
<dbReference type="InterPro" id="IPR027417">
    <property type="entry name" value="P-loop_NTPase"/>
</dbReference>
<evidence type="ECO:0000259" key="19">
    <source>
        <dbReference type="Pfam" id="PF13614"/>
    </source>
</evidence>
<evidence type="ECO:0000256" key="4">
    <source>
        <dbReference type="ARBA" id="ARBA00011903"/>
    </source>
</evidence>
<feature type="domain" description="AAA" evidence="19">
    <location>
        <begin position="567"/>
        <end position="677"/>
    </location>
</feature>
<keyword evidence="7" id="KW-0808">Transferase</keyword>
<evidence type="ECO:0000256" key="12">
    <source>
        <dbReference type="ARBA" id="ARBA00022989"/>
    </source>
</evidence>
<keyword evidence="5" id="KW-1003">Cell membrane</keyword>
<comment type="subcellular location">
    <subcellularLocation>
        <location evidence="1">Cell inner membrane</location>
        <topology evidence="1">Multi-pass membrane protein</topology>
    </subcellularLocation>
</comment>
<accession>A0A2D2D3K7</accession>
<keyword evidence="22" id="KW-1185">Reference proteome</keyword>
<evidence type="ECO:0000256" key="9">
    <source>
        <dbReference type="ARBA" id="ARBA00022741"/>
    </source>
</evidence>
<evidence type="ECO:0000256" key="14">
    <source>
        <dbReference type="ARBA" id="ARBA00023137"/>
    </source>
</evidence>
<dbReference type="NCBIfam" id="TIGR01007">
    <property type="entry name" value="eps_fam"/>
    <property type="match status" value="1"/>
</dbReference>
<keyword evidence="16" id="KW-0175">Coiled coil</keyword>
<dbReference type="Pfam" id="PF13614">
    <property type="entry name" value="AAA_31"/>
    <property type="match status" value="1"/>
</dbReference>
<evidence type="ECO:0000259" key="18">
    <source>
        <dbReference type="Pfam" id="PF02706"/>
    </source>
</evidence>
<dbReference type="InterPro" id="IPR005702">
    <property type="entry name" value="Wzc-like_C"/>
</dbReference>
<dbReference type="Pfam" id="PF02706">
    <property type="entry name" value="Wzz"/>
    <property type="match status" value="1"/>
</dbReference>
<keyword evidence="14" id="KW-0829">Tyrosine-protein kinase</keyword>
<evidence type="ECO:0000256" key="10">
    <source>
        <dbReference type="ARBA" id="ARBA00022777"/>
    </source>
</evidence>
<evidence type="ECO:0000256" key="8">
    <source>
        <dbReference type="ARBA" id="ARBA00022692"/>
    </source>
</evidence>
<evidence type="ECO:0000256" key="17">
    <source>
        <dbReference type="SAM" id="Phobius"/>
    </source>
</evidence>
<evidence type="ECO:0000256" key="6">
    <source>
        <dbReference type="ARBA" id="ARBA00022519"/>
    </source>
</evidence>
<dbReference type="Gene3D" id="3.40.50.300">
    <property type="entry name" value="P-loop containing nucleotide triphosphate hydrolases"/>
    <property type="match status" value="1"/>
</dbReference>
<keyword evidence="9" id="KW-0547">Nucleotide-binding</keyword>
<reference evidence="22" key="1">
    <citation type="submission" date="2017-10" db="EMBL/GenBank/DDBJ databases">
        <title>Completed PacBio SMRT sequence of Methylosinus trichosporium OB3b reveals presence of a third large plasmid.</title>
        <authorList>
            <person name="Charles T.C."/>
            <person name="Lynch M.D.J."/>
            <person name="Heil J.R."/>
            <person name="Cheng J."/>
        </authorList>
    </citation>
    <scope>NUCLEOTIDE SEQUENCE [LARGE SCALE GENOMIC DNA]</scope>
    <source>
        <strain evidence="22">OB3b</strain>
    </source>
</reference>
<feature type="transmembrane region" description="Helical" evidence="17">
    <location>
        <begin position="66"/>
        <end position="88"/>
    </location>
</feature>
<dbReference type="SUPFAM" id="SSF52540">
    <property type="entry name" value="P-loop containing nucleoside triphosphate hydrolases"/>
    <property type="match status" value="1"/>
</dbReference>
<evidence type="ECO:0000256" key="7">
    <source>
        <dbReference type="ARBA" id="ARBA00022679"/>
    </source>
</evidence>
<evidence type="ECO:0000256" key="1">
    <source>
        <dbReference type="ARBA" id="ARBA00004429"/>
    </source>
</evidence>
<evidence type="ECO:0000256" key="11">
    <source>
        <dbReference type="ARBA" id="ARBA00022840"/>
    </source>
</evidence>
<gene>
    <name evidence="21" type="ORF">CQW49_17975</name>
</gene>
<comment type="similarity">
    <text evidence="2">Belongs to the CpsD/CapB family.</text>
</comment>
<dbReference type="STRING" id="595536.GCA_000178815_01585"/>
<proteinExistence type="inferred from homology"/>
<keyword evidence="8 17" id="KW-0812">Transmembrane</keyword>
<feature type="coiled-coil region" evidence="16">
    <location>
        <begin position="239"/>
        <end position="266"/>
    </location>
</feature>
<dbReference type="KEGG" id="mtw:CQW49_17975"/>
<dbReference type="InterPro" id="IPR032807">
    <property type="entry name" value="GNVR"/>
</dbReference>
<keyword evidence="10" id="KW-0418">Kinase</keyword>
<feature type="coiled-coil region" evidence="16">
    <location>
        <begin position="381"/>
        <end position="408"/>
    </location>
</feature>
<feature type="domain" description="Polysaccharide chain length determinant N-terminal" evidence="18">
    <location>
        <begin position="53"/>
        <end position="140"/>
    </location>
</feature>
<dbReference type="EMBL" id="CP023737">
    <property type="protein sequence ID" value="ATQ69555.1"/>
    <property type="molecule type" value="Genomic_DNA"/>
</dbReference>
<dbReference type="GO" id="GO:0005524">
    <property type="term" value="F:ATP binding"/>
    <property type="evidence" value="ECO:0007669"/>
    <property type="project" value="UniProtKB-KW"/>
</dbReference>
<evidence type="ECO:0000256" key="2">
    <source>
        <dbReference type="ARBA" id="ARBA00007316"/>
    </source>
</evidence>
<name>A0A2D2D3K7_METT3</name>
<sequence length="772" mass="85202">MNRDRRFGGEAPVAVLERRSDEHSLAAAASFYPGLRDDRFDSYAGDSETPLFFKLIDLVLKYKRDIALICTGFLVAGLIVTFLMPRIFTATTTIQIDREATKFLRNHDAVVEDHSDPQFYETQHELLKSRALAERVVSSLSLADRKGFLETDSWSLTRAIGAIFSSKGRETPDPEQQRQRAIDTVMYGLSIQPIARSRIVRVQFGSRDPAIAQAVSAAVGQDFVAMTLDRRYAASAYARMFLQEKLQQVKLKLEDSEKQVVQYAQKEGIVNVDDKISTAGANLRSLNDSLAGATAERIRSERLWLQAQEGNGVGLPQVLDDRNIQSARERRTQLTAAFQEKLRVMKPDFPEMQQLRAQIVEYDHQISSQVSLIKRAIKARYEAARDQELSFREQIEKLKTEVLDLRNRSIQYNILQREVDTNRTLYEGLLQQYKEVGITGAIGTNNVAIIDKAELPKVPSSPKLLLNLALALVLGLLASAAAVLVRESLDDTVKAPEEIEEMLGLAVLGVIPVCEQAPGDTLARRVITEPYSAAAEAFRSLGTSLQFATESGVPKTLLVTSSQPSEGKSTTSACLAGSFGQLGMRVLLIDADMRRPSMHTIFGVENRAGLVDVLKGLAYAEDIVIENCARGVTLLAAGSSPCNPPELLSNPRMGTLLATARENFDVVIVDSPPVVGLADAPLIGSFVDGAILVVGSNCARRRSIRAAVKRLRFSRTRLVGSVLTRFDPSKVGRAYGYGFGSDAYNSYYYERERLPADHENRDVEDTSAVKDH</sequence>
<dbReference type="AlphaFoldDB" id="A0A2D2D3K7"/>
<dbReference type="PANTHER" id="PTHR32309:SF13">
    <property type="entry name" value="FERRIC ENTEROBACTIN TRANSPORT PROTEIN FEPE"/>
    <property type="match status" value="1"/>
</dbReference>
<organism evidence="21 22">
    <name type="scientific">Methylosinus trichosporium (strain ATCC 35070 / NCIMB 11131 / UNIQEM 75 / OB3b)</name>
    <dbReference type="NCBI Taxonomy" id="595536"/>
    <lineage>
        <taxon>Bacteria</taxon>
        <taxon>Pseudomonadati</taxon>
        <taxon>Pseudomonadota</taxon>
        <taxon>Alphaproteobacteria</taxon>
        <taxon>Hyphomicrobiales</taxon>
        <taxon>Methylocystaceae</taxon>
        <taxon>Methylosinus</taxon>
    </lineage>
</organism>
<dbReference type="GO" id="GO:0005886">
    <property type="term" value="C:plasma membrane"/>
    <property type="evidence" value="ECO:0007669"/>
    <property type="project" value="UniProtKB-SubCell"/>
</dbReference>
<dbReference type="InterPro" id="IPR050445">
    <property type="entry name" value="Bact_polysacc_biosynth/exp"/>
</dbReference>
<evidence type="ECO:0000256" key="5">
    <source>
        <dbReference type="ARBA" id="ARBA00022475"/>
    </source>
</evidence>
<evidence type="ECO:0000256" key="3">
    <source>
        <dbReference type="ARBA" id="ARBA00008883"/>
    </source>
</evidence>
<dbReference type="EC" id="2.7.10.2" evidence="4"/>
<protein>
    <recommendedName>
        <fullName evidence="4">non-specific protein-tyrosine kinase</fullName>
        <ecNumber evidence="4">2.7.10.2</ecNumber>
    </recommendedName>
</protein>